<dbReference type="RefSeq" id="WP_182490513.1">
    <property type="nucleotide sequence ID" value="NZ_BAAAOV010000023.1"/>
</dbReference>
<evidence type="ECO:0000256" key="1">
    <source>
        <dbReference type="SAM" id="Phobius"/>
    </source>
</evidence>
<evidence type="ECO:0000313" key="3">
    <source>
        <dbReference type="Proteomes" id="UP000585905"/>
    </source>
</evidence>
<sequence length="181" mass="18527">MTTTPLDGVTDFVAGLPELAQPLIVAALGMIPYVEGEGSAAIGIVVGINPIVAALAGAVGNILSVIAVVLLSSRVRESVVTRRASSADGGGVAVLEHEPVEGTETRRAKGRKRLSAWLVRYGVPGASILAPLALPTQFTAAFLVASGVRKGWVLLWQVVAIVLWTALVAAIALGLVTLFGA</sequence>
<keyword evidence="3" id="KW-1185">Reference proteome</keyword>
<organism evidence="2 3">
    <name type="scientific">Microcella alkalica</name>
    <dbReference type="NCBI Taxonomy" id="355930"/>
    <lineage>
        <taxon>Bacteria</taxon>
        <taxon>Bacillati</taxon>
        <taxon>Actinomycetota</taxon>
        <taxon>Actinomycetes</taxon>
        <taxon>Micrococcales</taxon>
        <taxon>Microbacteriaceae</taxon>
        <taxon>Microcella</taxon>
    </lineage>
</organism>
<keyword evidence="1" id="KW-1133">Transmembrane helix</keyword>
<feature type="transmembrane region" description="Helical" evidence="1">
    <location>
        <begin position="12"/>
        <end position="34"/>
    </location>
</feature>
<gene>
    <name evidence="2" type="ORF">FHX53_001298</name>
</gene>
<feature type="transmembrane region" description="Helical" evidence="1">
    <location>
        <begin position="114"/>
        <end position="134"/>
    </location>
</feature>
<feature type="transmembrane region" description="Helical" evidence="1">
    <location>
        <begin position="154"/>
        <end position="179"/>
    </location>
</feature>
<evidence type="ECO:0008006" key="4">
    <source>
        <dbReference type="Google" id="ProtNLM"/>
    </source>
</evidence>
<dbReference type="EMBL" id="JACGWX010000002">
    <property type="protein sequence ID" value="MBA8847713.1"/>
    <property type="molecule type" value="Genomic_DNA"/>
</dbReference>
<reference evidence="2 3" key="1">
    <citation type="submission" date="2020-07" db="EMBL/GenBank/DDBJ databases">
        <title>Sequencing the genomes of 1000 actinobacteria strains.</title>
        <authorList>
            <person name="Klenk H.-P."/>
        </authorList>
    </citation>
    <scope>NUCLEOTIDE SEQUENCE [LARGE SCALE GENOMIC DNA]</scope>
    <source>
        <strain evidence="2 3">DSM 19663</strain>
    </source>
</reference>
<name>A0A839E949_9MICO</name>
<keyword evidence="1" id="KW-0472">Membrane</keyword>
<keyword evidence="1" id="KW-0812">Transmembrane</keyword>
<accession>A0A839E949</accession>
<protein>
    <recommendedName>
        <fullName evidence="4">Small multidrug efflux protein</fullName>
    </recommendedName>
</protein>
<dbReference type="Proteomes" id="UP000585905">
    <property type="component" value="Unassembled WGS sequence"/>
</dbReference>
<proteinExistence type="predicted"/>
<dbReference type="AlphaFoldDB" id="A0A839E949"/>
<comment type="caution">
    <text evidence="2">The sequence shown here is derived from an EMBL/GenBank/DDBJ whole genome shotgun (WGS) entry which is preliminary data.</text>
</comment>
<feature type="transmembrane region" description="Helical" evidence="1">
    <location>
        <begin position="40"/>
        <end position="73"/>
    </location>
</feature>
<evidence type="ECO:0000313" key="2">
    <source>
        <dbReference type="EMBL" id="MBA8847713.1"/>
    </source>
</evidence>